<evidence type="ECO:0000313" key="1">
    <source>
        <dbReference type="EMBL" id="CAB4283949.1"/>
    </source>
</evidence>
<organism evidence="1 2">
    <name type="scientific">Prunus armeniaca</name>
    <name type="common">Apricot</name>
    <name type="synonym">Armeniaca vulgaris</name>
    <dbReference type="NCBI Taxonomy" id="36596"/>
    <lineage>
        <taxon>Eukaryota</taxon>
        <taxon>Viridiplantae</taxon>
        <taxon>Streptophyta</taxon>
        <taxon>Embryophyta</taxon>
        <taxon>Tracheophyta</taxon>
        <taxon>Spermatophyta</taxon>
        <taxon>Magnoliopsida</taxon>
        <taxon>eudicotyledons</taxon>
        <taxon>Gunneridae</taxon>
        <taxon>Pentapetalae</taxon>
        <taxon>rosids</taxon>
        <taxon>fabids</taxon>
        <taxon>Rosales</taxon>
        <taxon>Rosaceae</taxon>
        <taxon>Amygdaloideae</taxon>
        <taxon>Amygdaleae</taxon>
        <taxon>Prunus</taxon>
    </lineage>
</organism>
<proteinExistence type="predicted"/>
<accession>A0A6J5V4P7</accession>
<dbReference type="AlphaFoldDB" id="A0A6J5V4P7"/>
<evidence type="ECO:0000313" key="2">
    <source>
        <dbReference type="Proteomes" id="UP000507222"/>
    </source>
</evidence>
<name>A0A6J5V4P7_PRUAR</name>
<protein>
    <submittedName>
        <fullName evidence="1">Uncharacterized protein</fullName>
    </submittedName>
</protein>
<dbReference type="EMBL" id="CAEKDK010000006">
    <property type="protein sequence ID" value="CAB4283949.1"/>
    <property type="molecule type" value="Genomic_DNA"/>
</dbReference>
<reference evidence="1 2" key="1">
    <citation type="submission" date="2020-05" db="EMBL/GenBank/DDBJ databases">
        <authorList>
            <person name="Campoy J."/>
            <person name="Schneeberger K."/>
            <person name="Spophaly S."/>
        </authorList>
    </citation>
    <scope>NUCLEOTIDE SEQUENCE [LARGE SCALE GENOMIC DNA]</scope>
    <source>
        <strain evidence="1">PruArmRojPasFocal</strain>
    </source>
</reference>
<gene>
    <name evidence="1" type="ORF">CURHAP_LOCUS39339</name>
</gene>
<sequence>MKLTRMKCQNKRKEVWMGSKLEDKVSLPFLEVDESKVDKKIVEVKKLLMPLYEKYKKENTSLAHSYVEEITENGSDQSVESDPILKQFMRSRKDKIQYKLGMKLITTYWSLLII</sequence>
<dbReference type="Proteomes" id="UP000507222">
    <property type="component" value="Unassembled WGS sequence"/>
</dbReference>